<keyword evidence="4 5" id="KW-0067">ATP-binding</keyword>
<dbReference type="STRING" id="572544.Ilyop_0547"/>
<dbReference type="GO" id="GO:0016757">
    <property type="term" value="F:glycosyltransferase activity"/>
    <property type="evidence" value="ECO:0007669"/>
    <property type="project" value="UniProtKB-KW"/>
</dbReference>
<evidence type="ECO:0000256" key="3">
    <source>
        <dbReference type="ARBA" id="ARBA00022741"/>
    </source>
</evidence>
<dbReference type="EMBL" id="CP002281">
    <property type="protein sequence ID" value="ADO82335.1"/>
    <property type="molecule type" value="Genomic_DNA"/>
</dbReference>
<dbReference type="PANTHER" id="PTHR30201">
    <property type="entry name" value="TRIPHOSPHORIBOSYL-DEPHOSPHO-COA SYNTHASE"/>
    <property type="match status" value="1"/>
</dbReference>
<evidence type="ECO:0000256" key="5">
    <source>
        <dbReference type="HAMAP-Rule" id="MF_00397"/>
    </source>
</evidence>
<keyword evidence="2 5" id="KW-0808">Transferase</keyword>
<dbReference type="InterPro" id="IPR002736">
    <property type="entry name" value="CitG"/>
</dbReference>
<evidence type="ECO:0000256" key="1">
    <source>
        <dbReference type="ARBA" id="ARBA00001210"/>
    </source>
</evidence>
<dbReference type="PANTHER" id="PTHR30201:SF2">
    <property type="entry name" value="2-(5''-TRIPHOSPHORIBOSYL)-3'-DEPHOSPHOCOENZYME-A SYNTHASE"/>
    <property type="match status" value="1"/>
</dbReference>
<dbReference type="HOGENOM" id="CLU_056179_1_0_0"/>
<dbReference type="HAMAP" id="MF_00397">
    <property type="entry name" value="CitG"/>
    <property type="match status" value="1"/>
</dbReference>
<dbReference type="Proteomes" id="UP000006875">
    <property type="component" value="Chromosome"/>
</dbReference>
<dbReference type="KEGG" id="ipo:Ilyop_0547"/>
<protein>
    <recommendedName>
        <fullName evidence="5">Probable 2-(5''-triphosphoribosyl)-3'-dephosphocoenzyme-A synthase</fullName>
        <shortName evidence="5">2-(5''-triphosphoribosyl)-3'-dephospho-CoA synthase</shortName>
        <ecNumber evidence="5">2.4.2.52</ecNumber>
    </recommendedName>
</protein>
<evidence type="ECO:0000256" key="2">
    <source>
        <dbReference type="ARBA" id="ARBA00022679"/>
    </source>
</evidence>
<sequence length="286" mass="32302">MYSEKIYSLGEFALESMLMEVACFPSFGLVSPVSKGAHEDMDYFTFIKSTASLQKYMLKIANRAFSPDGLEVIFKDCRQLGIEAEKEMFKKTKGINTHKGMIFVLGIVVIAAAKTLYENKEFHSIQENIRFMTKGLVGSELKTLEKKTNLTHGERVFLEYGITGIRGEVESGLPVIFDYALPAYDDLTFSNAGDNERLLHTLITIMAHCDDTTILHRHDIDILKEVQDICKNLLKKGSLLNKELLVEIYELDKKFSKKRISPGGCADLLAVTVFLSLIKKEFYNSL</sequence>
<dbReference type="NCBIfam" id="TIGR03125">
    <property type="entry name" value="citrate_citG"/>
    <property type="match status" value="1"/>
</dbReference>
<dbReference type="Pfam" id="PF01874">
    <property type="entry name" value="CitG"/>
    <property type="match status" value="1"/>
</dbReference>
<gene>
    <name evidence="5" type="primary">citG</name>
    <name evidence="6" type="ordered locus">Ilyop_0547</name>
</gene>
<reference evidence="6 7" key="1">
    <citation type="journal article" date="2010" name="Stand. Genomic Sci.">
        <title>Complete genome sequence of Ilyobacter polytropus type strain (CuHbu1).</title>
        <authorList>
            <person name="Sikorski J."/>
            <person name="Chertkov O."/>
            <person name="Lapidus A."/>
            <person name="Nolan M."/>
            <person name="Lucas S."/>
            <person name="Del Rio T.G."/>
            <person name="Tice H."/>
            <person name="Cheng J.F."/>
            <person name="Tapia R."/>
            <person name="Han C."/>
            <person name="Goodwin L."/>
            <person name="Pitluck S."/>
            <person name="Liolios K."/>
            <person name="Ivanova N."/>
            <person name="Mavromatis K."/>
            <person name="Mikhailova N."/>
            <person name="Pati A."/>
            <person name="Chen A."/>
            <person name="Palaniappan K."/>
            <person name="Land M."/>
            <person name="Hauser L."/>
            <person name="Chang Y.J."/>
            <person name="Jeffries C.D."/>
            <person name="Brambilla E."/>
            <person name="Yasawong M."/>
            <person name="Rohde M."/>
            <person name="Pukall R."/>
            <person name="Spring S."/>
            <person name="Goker M."/>
            <person name="Woyke T."/>
            <person name="Bristow J."/>
            <person name="Eisen J.A."/>
            <person name="Markowitz V."/>
            <person name="Hugenholtz P."/>
            <person name="Kyrpides N.C."/>
            <person name="Klenk H.P."/>
        </authorList>
    </citation>
    <scope>NUCLEOTIDE SEQUENCE [LARGE SCALE GENOMIC DNA]</scope>
    <source>
        <strain evidence="7">ATCC 51220 / DSM 2926 / LMG 16218 / CuHBu1</strain>
    </source>
</reference>
<dbReference type="GO" id="GO:0051191">
    <property type="term" value="P:prosthetic group biosynthetic process"/>
    <property type="evidence" value="ECO:0007669"/>
    <property type="project" value="TreeGrafter"/>
</dbReference>
<dbReference type="Gene3D" id="1.10.4200.10">
    <property type="entry name" value="Triphosphoribosyl-dephospho-CoA protein"/>
    <property type="match status" value="1"/>
</dbReference>
<dbReference type="AlphaFoldDB" id="E3H6C2"/>
<proteinExistence type="inferred from homology"/>
<organism evidence="6 7">
    <name type="scientific">Ilyobacter polytropus (strain ATCC 51220 / DSM 2926 / LMG 16218 / CuHBu1)</name>
    <dbReference type="NCBI Taxonomy" id="572544"/>
    <lineage>
        <taxon>Bacteria</taxon>
        <taxon>Fusobacteriati</taxon>
        <taxon>Fusobacteriota</taxon>
        <taxon>Fusobacteriia</taxon>
        <taxon>Fusobacteriales</taxon>
        <taxon>Fusobacteriaceae</taxon>
        <taxon>Ilyobacter</taxon>
    </lineage>
</organism>
<accession>E3H6C2</accession>
<dbReference type="eggNOG" id="COG1767">
    <property type="taxonomic scope" value="Bacteria"/>
</dbReference>
<comment type="similarity">
    <text evidence="5">Belongs to the CitG/MdcB family.</text>
</comment>
<evidence type="ECO:0000256" key="4">
    <source>
        <dbReference type="ARBA" id="ARBA00022840"/>
    </source>
</evidence>
<dbReference type="EC" id="2.4.2.52" evidence="5"/>
<name>E3H6C2_ILYPC</name>
<keyword evidence="7" id="KW-1185">Reference proteome</keyword>
<comment type="catalytic activity">
    <reaction evidence="1 5">
        <text>3'-dephospho-CoA + ATP = 2'-(5''-triphospho-alpha-D-ribosyl)-3'-dephospho-CoA + adenine</text>
        <dbReference type="Rhea" id="RHEA:15117"/>
        <dbReference type="ChEBI" id="CHEBI:16708"/>
        <dbReference type="ChEBI" id="CHEBI:30616"/>
        <dbReference type="ChEBI" id="CHEBI:57328"/>
        <dbReference type="ChEBI" id="CHEBI:61378"/>
        <dbReference type="EC" id="2.4.2.52"/>
    </reaction>
</comment>
<dbReference type="RefSeq" id="WP_013387005.1">
    <property type="nucleotide sequence ID" value="NC_014632.1"/>
</dbReference>
<dbReference type="GO" id="GO:0005524">
    <property type="term" value="F:ATP binding"/>
    <property type="evidence" value="ECO:0007669"/>
    <property type="project" value="UniProtKB-KW"/>
</dbReference>
<evidence type="ECO:0000313" key="7">
    <source>
        <dbReference type="Proteomes" id="UP000006875"/>
    </source>
</evidence>
<keyword evidence="3 5" id="KW-0547">Nucleotide-binding</keyword>
<dbReference type="OrthoDB" id="114886at2"/>
<dbReference type="GO" id="GO:0046917">
    <property type="term" value="F:triphosphoribosyl-dephospho-CoA synthase activity"/>
    <property type="evidence" value="ECO:0007669"/>
    <property type="project" value="UniProtKB-UniRule"/>
</dbReference>
<dbReference type="InterPro" id="IPR017551">
    <property type="entry name" value="TriPribosyl-deP-CoA_syn_CitG"/>
</dbReference>
<keyword evidence="6" id="KW-0328">Glycosyltransferase</keyword>
<evidence type="ECO:0000313" key="6">
    <source>
        <dbReference type="EMBL" id="ADO82335.1"/>
    </source>
</evidence>